<evidence type="ECO:0000313" key="1">
    <source>
        <dbReference type="EMBL" id="KAJ3558113.1"/>
    </source>
</evidence>
<gene>
    <name evidence="1" type="ORF">NM688_g1111</name>
</gene>
<dbReference type="EMBL" id="JANHOG010000110">
    <property type="protein sequence ID" value="KAJ3558113.1"/>
    <property type="molecule type" value="Genomic_DNA"/>
</dbReference>
<dbReference type="Proteomes" id="UP001148662">
    <property type="component" value="Unassembled WGS sequence"/>
</dbReference>
<reference evidence="1" key="1">
    <citation type="submission" date="2022-07" db="EMBL/GenBank/DDBJ databases">
        <title>Genome Sequence of Phlebia brevispora.</title>
        <authorList>
            <person name="Buettner E."/>
        </authorList>
    </citation>
    <scope>NUCLEOTIDE SEQUENCE</scope>
    <source>
        <strain evidence="1">MPL23</strain>
    </source>
</reference>
<evidence type="ECO:0000313" key="2">
    <source>
        <dbReference type="Proteomes" id="UP001148662"/>
    </source>
</evidence>
<comment type="caution">
    <text evidence="1">The sequence shown here is derived from an EMBL/GenBank/DDBJ whole genome shotgun (WGS) entry which is preliminary data.</text>
</comment>
<name>A0ACC1TC84_9APHY</name>
<keyword evidence="2" id="KW-1185">Reference proteome</keyword>
<organism evidence="1 2">
    <name type="scientific">Phlebia brevispora</name>
    <dbReference type="NCBI Taxonomy" id="194682"/>
    <lineage>
        <taxon>Eukaryota</taxon>
        <taxon>Fungi</taxon>
        <taxon>Dikarya</taxon>
        <taxon>Basidiomycota</taxon>
        <taxon>Agaricomycotina</taxon>
        <taxon>Agaricomycetes</taxon>
        <taxon>Polyporales</taxon>
        <taxon>Meruliaceae</taxon>
        <taxon>Phlebia</taxon>
    </lineage>
</organism>
<proteinExistence type="predicted"/>
<sequence>MAPGTSRCPPPELLCEIICFILIDYMNDLMIGPLSLKSPESDEASRGEAPSDEDLVKMKSNLEETDPFWSTPNPIAPLLCASYQLRAATLKVTSDALGIAVVDGTAGLKHLSVKPMTKLQPLRFLFANPCFLRDTVQRGEPLIRELSSPLLHAYYALAFTSRSASYRVIETRDAGLDLDDGIKYFRAIYVALDRTICAIAEAPPLYSAYDAGIEDIFIQLMHGQLRFLAFLLFGSMCPSLDAYVQDREGVCARYNQDPGLPLQLLKDLTTRIMGFTGSIPEEEFRDPHLDYVYALYPPLRHPLPDDLFPLILNMSRIQMTHKGFEMFPEMLGDPVSSTFAEIQKDYQDDIKTMFSNFDKLLSWEPPTNIASLRWQSCMQLVADMKASFLAHFPPTPAEAGCGEMVVHCNTAASAFNMYKHRPGIVIACTFTQDTTGGILTSFHCNDIYAMASDASRCPPPEILCEIICFILIDYINDLMIGPLSLKPPGLHEDFRSETPSNEDLVKMRSNLGETDPYRSAPNPIAPLLCASYQLRAATLKVTSDVLGIAVVDGTAGLKRLSVKPMTKLQPLRFLFANLCFLLDTVQRGEPLIQELSSPLLHGYYALAFTSRFASYRVIEQNDADLDFDNGINYLRAMCVALDRVFTVFEEILPLYSAHEVGLVDIFIQLLHGQLRFIAFLLFRSTCPMLDAYVKDLEDVCARYNQDPGLPLQLLKEFGTRVMEFIEWPPEEESKDPHLEHVYVLYPPLRHSSPDDLFPLNLAMSRIHAMYRSLEMFSHVTSSTLAEIQKDYRDDIKTMFSNFDKLLSWKPPRNIASLRWQSCMQLVADMKASLLVHLPLSPVEAGCGEATSGALE</sequence>
<accession>A0ACC1TC84</accession>
<protein>
    <submittedName>
        <fullName evidence="1">Uncharacterized protein</fullName>
    </submittedName>
</protein>